<dbReference type="Proteomes" id="UP001610446">
    <property type="component" value="Unassembled WGS sequence"/>
</dbReference>
<proteinExistence type="predicted"/>
<protein>
    <submittedName>
        <fullName evidence="2">Uncharacterized protein</fullName>
    </submittedName>
</protein>
<evidence type="ECO:0000256" key="1">
    <source>
        <dbReference type="SAM" id="MobiDB-lite"/>
    </source>
</evidence>
<gene>
    <name evidence="2" type="ORF">BJY01DRAFT_217591</name>
</gene>
<organism evidence="2 3">
    <name type="scientific">Aspergillus pseudoustus</name>
    <dbReference type="NCBI Taxonomy" id="1810923"/>
    <lineage>
        <taxon>Eukaryota</taxon>
        <taxon>Fungi</taxon>
        <taxon>Dikarya</taxon>
        <taxon>Ascomycota</taxon>
        <taxon>Pezizomycotina</taxon>
        <taxon>Eurotiomycetes</taxon>
        <taxon>Eurotiomycetidae</taxon>
        <taxon>Eurotiales</taxon>
        <taxon>Aspergillaceae</taxon>
        <taxon>Aspergillus</taxon>
        <taxon>Aspergillus subgen. Nidulantes</taxon>
    </lineage>
</organism>
<keyword evidence="3" id="KW-1185">Reference proteome</keyword>
<dbReference type="EMBL" id="JBFXLU010000110">
    <property type="protein sequence ID" value="KAL2841392.1"/>
    <property type="molecule type" value="Genomic_DNA"/>
</dbReference>
<evidence type="ECO:0000313" key="2">
    <source>
        <dbReference type="EMBL" id="KAL2841392.1"/>
    </source>
</evidence>
<accession>A0ABR4JQN0</accession>
<dbReference type="PROSITE" id="PS51257">
    <property type="entry name" value="PROKAR_LIPOPROTEIN"/>
    <property type="match status" value="1"/>
</dbReference>
<feature type="region of interest" description="Disordered" evidence="1">
    <location>
        <begin position="29"/>
        <end position="52"/>
    </location>
</feature>
<feature type="compositionally biased region" description="Polar residues" evidence="1">
    <location>
        <begin position="29"/>
        <end position="38"/>
    </location>
</feature>
<evidence type="ECO:0000313" key="3">
    <source>
        <dbReference type="Proteomes" id="UP001610446"/>
    </source>
</evidence>
<name>A0ABR4JQN0_9EURO</name>
<reference evidence="2 3" key="1">
    <citation type="submission" date="2024-07" db="EMBL/GenBank/DDBJ databases">
        <title>Section-level genome sequencing and comparative genomics of Aspergillus sections Usti and Cavernicolus.</title>
        <authorList>
            <consortium name="Lawrence Berkeley National Laboratory"/>
            <person name="Nybo J.L."/>
            <person name="Vesth T.C."/>
            <person name="Theobald S."/>
            <person name="Frisvad J.C."/>
            <person name="Larsen T.O."/>
            <person name="Kjaerboelling I."/>
            <person name="Rothschild-Mancinelli K."/>
            <person name="Lyhne E.K."/>
            <person name="Kogle M.E."/>
            <person name="Barry K."/>
            <person name="Clum A."/>
            <person name="Na H."/>
            <person name="Ledsgaard L."/>
            <person name="Lin J."/>
            <person name="Lipzen A."/>
            <person name="Kuo A."/>
            <person name="Riley R."/>
            <person name="Mondo S."/>
            <person name="Labutti K."/>
            <person name="Haridas S."/>
            <person name="Pangalinan J."/>
            <person name="Salamov A.A."/>
            <person name="Simmons B.A."/>
            <person name="Magnuson J.K."/>
            <person name="Chen J."/>
            <person name="Drula E."/>
            <person name="Henrissat B."/>
            <person name="Wiebenga A."/>
            <person name="Lubbers R.J."/>
            <person name="Gomes A.C."/>
            <person name="Makela M.R."/>
            <person name="Stajich J."/>
            <person name="Grigoriev I.V."/>
            <person name="Mortensen U.H."/>
            <person name="De Vries R.P."/>
            <person name="Baker S.E."/>
            <person name="Andersen M.R."/>
        </authorList>
    </citation>
    <scope>NUCLEOTIDE SEQUENCE [LARGE SCALE GENOMIC DNA]</scope>
    <source>
        <strain evidence="2 3">CBS 123904</strain>
    </source>
</reference>
<sequence>MRMRARARDCWDKGRVLSLAPLSAGCCTQQQNNASTRGSRPWAASSRPNSIA</sequence>
<comment type="caution">
    <text evidence="2">The sequence shown here is derived from an EMBL/GenBank/DDBJ whole genome shotgun (WGS) entry which is preliminary data.</text>
</comment>